<dbReference type="SUPFAM" id="SSF52038">
    <property type="entry name" value="Barstar-related"/>
    <property type="match status" value="1"/>
</dbReference>
<gene>
    <name evidence="3" type="ORF">C1I91_21420</name>
</gene>
<keyword evidence="4" id="KW-1185">Reference proteome</keyword>
<dbReference type="InterPro" id="IPR035905">
    <property type="entry name" value="Barstar-like_sf"/>
</dbReference>
<evidence type="ECO:0000313" key="3">
    <source>
        <dbReference type="EMBL" id="QAA33977.1"/>
    </source>
</evidence>
<dbReference type="OrthoDB" id="7575400at2"/>
<dbReference type="InterPro" id="IPR000468">
    <property type="entry name" value="Barstar"/>
</dbReference>
<dbReference type="Gene3D" id="3.30.370.10">
    <property type="entry name" value="Barstar-like"/>
    <property type="match status" value="1"/>
</dbReference>
<dbReference type="RefSeq" id="WP_128214697.1">
    <property type="nucleotide sequence ID" value="NZ_CP025746.1"/>
</dbReference>
<dbReference type="CDD" id="cd05142">
    <property type="entry name" value="Barstar"/>
    <property type="match status" value="1"/>
</dbReference>
<protein>
    <submittedName>
        <fullName evidence="3">Barnase inhibitor</fullName>
    </submittedName>
</protein>
<evidence type="ECO:0000313" key="4">
    <source>
        <dbReference type="Proteomes" id="UP000286268"/>
    </source>
</evidence>
<dbReference type="Proteomes" id="UP000286268">
    <property type="component" value="Chromosome"/>
</dbReference>
<dbReference type="KEGG" id="cmah:C1I91_21420"/>
<reference evidence="3 4" key="1">
    <citation type="submission" date="2018-01" db="EMBL/GenBank/DDBJ databases">
        <title>Genome Sequencing and Assembly of Anaerobacter polyendosporus strain CT4.</title>
        <authorList>
            <person name="Tachaapaikoon C."/>
            <person name="Sutheeworapong S."/>
            <person name="Jenjaroenpun P."/>
            <person name="Wongsurawat T."/>
            <person name="Nookeaw I."/>
            <person name="Cheawchanlertfa P."/>
            <person name="Kosugi A."/>
            <person name="Cheevadhanarak S."/>
            <person name="Ratanakhanokchai K."/>
        </authorList>
    </citation>
    <scope>NUCLEOTIDE SEQUENCE [LARGE SCALE GENOMIC DNA]</scope>
    <source>
        <strain evidence="3 4">CT4</strain>
    </source>
</reference>
<comment type="similarity">
    <text evidence="1">Belongs to the barstar family.</text>
</comment>
<accession>A0A410DY38</accession>
<dbReference type="AlphaFoldDB" id="A0A410DY38"/>
<name>A0A410DY38_9CLOT</name>
<feature type="domain" description="Barstar (barnase inhibitor)" evidence="2">
    <location>
        <begin position="3"/>
        <end position="80"/>
    </location>
</feature>
<organism evidence="3 4">
    <name type="scientific">Clostridium manihotivorum</name>
    <dbReference type="NCBI Taxonomy" id="2320868"/>
    <lineage>
        <taxon>Bacteria</taxon>
        <taxon>Bacillati</taxon>
        <taxon>Bacillota</taxon>
        <taxon>Clostridia</taxon>
        <taxon>Eubacteriales</taxon>
        <taxon>Clostridiaceae</taxon>
        <taxon>Clostridium</taxon>
    </lineage>
</organism>
<proteinExistence type="inferred from homology"/>
<dbReference type="Pfam" id="PF01337">
    <property type="entry name" value="Barstar"/>
    <property type="match status" value="1"/>
</dbReference>
<sequence length="90" mass="10371">MKIVLDGSTITDREKLHSILKSEFNFPDYYGNNLDALWDCLTGDIKLPVTLEWKNFDISRNLLGDYADKTLNILLKTSELLKGKFDVEVF</sequence>
<evidence type="ECO:0000259" key="2">
    <source>
        <dbReference type="Pfam" id="PF01337"/>
    </source>
</evidence>
<evidence type="ECO:0000256" key="1">
    <source>
        <dbReference type="ARBA" id="ARBA00006845"/>
    </source>
</evidence>
<dbReference type="EMBL" id="CP025746">
    <property type="protein sequence ID" value="QAA33977.1"/>
    <property type="molecule type" value="Genomic_DNA"/>
</dbReference>